<keyword evidence="16" id="KW-0812">Transmembrane</keyword>
<dbReference type="GO" id="GO:0008658">
    <property type="term" value="F:penicillin binding"/>
    <property type="evidence" value="ECO:0007669"/>
    <property type="project" value="InterPro"/>
</dbReference>
<keyword evidence="10" id="KW-0573">Peptidoglycan synthesis</keyword>
<evidence type="ECO:0000259" key="18">
    <source>
        <dbReference type="Pfam" id="PF00912"/>
    </source>
</evidence>
<comment type="pathway">
    <text evidence="1">Cell wall biogenesis; peptidoglycan biosynthesis.</text>
</comment>
<comment type="similarity">
    <text evidence="3">In the N-terminal section; belongs to the glycosyltransferase 51 family.</text>
</comment>
<dbReference type="Pfam" id="PF00905">
    <property type="entry name" value="Transpeptidase"/>
    <property type="match status" value="1"/>
</dbReference>
<evidence type="ECO:0000256" key="4">
    <source>
        <dbReference type="ARBA" id="ARBA00022645"/>
    </source>
</evidence>
<dbReference type="InterPro" id="IPR001264">
    <property type="entry name" value="Glyco_trans_51"/>
</dbReference>
<dbReference type="PANTHER" id="PTHR32282">
    <property type="entry name" value="BINDING PROTEIN TRANSPEPTIDASE, PUTATIVE-RELATED"/>
    <property type="match status" value="1"/>
</dbReference>
<dbReference type="Proteomes" id="UP000290057">
    <property type="component" value="Chromosome"/>
</dbReference>
<name>A0A3T1CHE1_9SPHN</name>
<comment type="catalytic activity">
    <reaction evidence="13">
        <text>Preferential cleavage: (Ac)2-L-Lys-D-Ala-|-D-Ala. Also transpeptidation of peptidyl-alanyl moieties that are N-acyl substituents of D-alanine.</text>
        <dbReference type="EC" id="3.4.16.4"/>
    </reaction>
</comment>
<keyword evidence="9" id="KW-0133">Cell shape</keyword>
<evidence type="ECO:0000256" key="10">
    <source>
        <dbReference type="ARBA" id="ARBA00022984"/>
    </source>
</evidence>
<dbReference type="Gene3D" id="1.10.3810.10">
    <property type="entry name" value="Biosynthetic peptidoglycan transglycosylase-like"/>
    <property type="match status" value="1"/>
</dbReference>
<keyword evidence="12" id="KW-0961">Cell wall biogenesis/degradation</keyword>
<feature type="region of interest" description="Disordered" evidence="15">
    <location>
        <begin position="630"/>
        <end position="654"/>
    </location>
</feature>
<feature type="region of interest" description="Disordered" evidence="15">
    <location>
        <begin position="704"/>
        <end position="728"/>
    </location>
</feature>
<evidence type="ECO:0000256" key="11">
    <source>
        <dbReference type="ARBA" id="ARBA00023268"/>
    </source>
</evidence>
<dbReference type="RefSeq" id="WP_130586281.1">
    <property type="nucleotide sequence ID" value="NZ_AP019389.1"/>
</dbReference>
<keyword evidence="16" id="KW-0472">Membrane</keyword>
<proteinExistence type="inferred from homology"/>
<dbReference type="GO" id="GO:0008360">
    <property type="term" value="P:regulation of cell shape"/>
    <property type="evidence" value="ECO:0007669"/>
    <property type="project" value="UniProtKB-KW"/>
</dbReference>
<sequence>MGVFDSFRRKSQPEAEPAGHRGYYATHEALDYDDWDARLDRLDGALDAEEKRRQRWWQRDYWRSRRKRWWAVRILAAIVALFIALFAWLAITAPLSKSLEPIAAPQITLLAADGTPIARNGAITDEPVEVAALPPHVIHAFLATEDRRFYSHWGVDPRGIARAALTGTGGGSTITQQLAKFTFLTPERTLTRKAREALIAFWLEGWLTKDEILGRYLSNAYFGDNVYGLRAASLHYFYRKPENLKANQAAMLAGLLQAPSAYAPTKHYDRAERRMRIVVQSMVDAGYITEAEARAMKPPALDVRTRNDLPTGTYFADWALPEARELTEQGYERQTLTTTLDSRLQNIARQVTQRAPLGEAQVALVAMRRNGEVVAMIGGKDYAKSPFNRVTQAKRQPGSTFKLFVYLAALRAGWSPADRIANSAITEGSYRPKNSRERYSDSLTLEEAFAQSSNVAAVRLLGEVGSEKVIATARDLGVRAPLPEGDPSLALGTSTMTLLELTSAFAAVAANEYPVEPHAFARPERGFFENLWDGPSSLSSATHSEMERMLRAAINRGTGRAAMLSGPNFGKTGTTQDNRDALFVGYAGDLVVGVWIGNDDNSPLQGGISGGGLPARIWRDFMNRAMNVRAAPTQPAPREQQDPGTPIEPLDVPDLGDIPLGDGNSRLRIRDGEAVFSTEIDGIPVDISIGDQGVAVDEAAIEEARRRADERRYEAVRNRREELEDAAN</sequence>
<evidence type="ECO:0000256" key="6">
    <source>
        <dbReference type="ARBA" id="ARBA00022676"/>
    </source>
</evidence>
<keyword evidence="4" id="KW-0121">Carboxypeptidase</keyword>
<keyword evidence="8" id="KW-0378">Hydrolase</keyword>
<dbReference type="InterPro" id="IPR012338">
    <property type="entry name" value="Beta-lactam/transpept-like"/>
</dbReference>
<feature type="domain" description="Glycosyl transferase family 51" evidence="18">
    <location>
        <begin position="122"/>
        <end position="282"/>
    </location>
</feature>
<evidence type="ECO:0000256" key="14">
    <source>
        <dbReference type="ARBA" id="ARBA00049902"/>
    </source>
</evidence>
<evidence type="ECO:0000256" key="2">
    <source>
        <dbReference type="ARBA" id="ARBA00007090"/>
    </source>
</evidence>
<dbReference type="SUPFAM" id="SSF56601">
    <property type="entry name" value="beta-lactamase/transpeptidase-like"/>
    <property type="match status" value="1"/>
</dbReference>
<dbReference type="UniPathway" id="UPA00219"/>
<evidence type="ECO:0000256" key="5">
    <source>
        <dbReference type="ARBA" id="ARBA00022670"/>
    </source>
</evidence>
<evidence type="ECO:0000256" key="15">
    <source>
        <dbReference type="SAM" id="MobiDB-lite"/>
    </source>
</evidence>
<feature type="compositionally biased region" description="Basic and acidic residues" evidence="15">
    <location>
        <begin position="704"/>
        <end position="722"/>
    </location>
</feature>
<evidence type="ECO:0000256" key="16">
    <source>
        <dbReference type="SAM" id="Phobius"/>
    </source>
</evidence>
<evidence type="ECO:0000256" key="12">
    <source>
        <dbReference type="ARBA" id="ARBA00023316"/>
    </source>
</evidence>
<dbReference type="Gene3D" id="3.40.710.10">
    <property type="entry name" value="DD-peptidase/beta-lactamase superfamily"/>
    <property type="match status" value="1"/>
</dbReference>
<evidence type="ECO:0000256" key="3">
    <source>
        <dbReference type="ARBA" id="ARBA00007739"/>
    </source>
</evidence>
<evidence type="ECO:0000256" key="13">
    <source>
        <dbReference type="ARBA" id="ARBA00034000"/>
    </source>
</evidence>
<feature type="transmembrane region" description="Helical" evidence="16">
    <location>
        <begin position="70"/>
        <end position="91"/>
    </location>
</feature>
<keyword evidence="7" id="KW-0808">Transferase</keyword>
<dbReference type="InterPro" id="IPR023346">
    <property type="entry name" value="Lysozyme-like_dom_sf"/>
</dbReference>
<dbReference type="InterPro" id="IPR050396">
    <property type="entry name" value="Glycosyltr_51/Transpeptidase"/>
</dbReference>
<dbReference type="Pfam" id="PF00912">
    <property type="entry name" value="Transgly"/>
    <property type="match status" value="1"/>
</dbReference>
<dbReference type="GO" id="GO:0071555">
    <property type="term" value="P:cell wall organization"/>
    <property type="evidence" value="ECO:0007669"/>
    <property type="project" value="UniProtKB-KW"/>
</dbReference>
<keyword evidence="20" id="KW-1185">Reference proteome</keyword>
<dbReference type="AlphaFoldDB" id="A0A3T1CHE1"/>
<dbReference type="GO" id="GO:0008955">
    <property type="term" value="F:peptidoglycan glycosyltransferase activity"/>
    <property type="evidence" value="ECO:0007669"/>
    <property type="project" value="UniProtKB-EC"/>
</dbReference>
<keyword evidence="6" id="KW-0328">Glycosyltransferase</keyword>
<dbReference type="GO" id="GO:0030288">
    <property type="term" value="C:outer membrane-bounded periplasmic space"/>
    <property type="evidence" value="ECO:0007669"/>
    <property type="project" value="TreeGrafter"/>
</dbReference>
<evidence type="ECO:0000259" key="17">
    <source>
        <dbReference type="Pfam" id="PF00905"/>
    </source>
</evidence>
<dbReference type="GO" id="GO:0009252">
    <property type="term" value="P:peptidoglycan biosynthetic process"/>
    <property type="evidence" value="ECO:0007669"/>
    <property type="project" value="UniProtKB-UniPathway"/>
</dbReference>
<comment type="catalytic activity">
    <reaction evidence="14">
        <text>[GlcNAc-(1-&gt;4)-Mur2Ac(oyl-L-Ala-gamma-D-Glu-L-Lys-D-Ala-D-Ala)](n)-di-trans,octa-cis-undecaprenyl diphosphate + beta-D-GlcNAc-(1-&gt;4)-Mur2Ac(oyl-L-Ala-gamma-D-Glu-L-Lys-D-Ala-D-Ala)-di-trans,octa-cis-undecaprenyl diphosphate = [GlcNAc-(1-&gt;4)-Mur2Ac(oyl-L-Ala-gamma-D-Glu-L-Lys-D-Ala-D-Ala)](n+1)-di-trans,octa-cis-undecaprenyl diphosphate + di-trans,octa-cis-undecaprenyl diphosphate + H(+)</text>
        <dbReference type="Rhea" id="RHEA:23708"/>
        <dbReference type="Rhea" id="RHEA-COMP:9602"/>
        <dbReference type="Rhea" id="RHEA-COMP:9603"/>
        <dbReference type="ChEBI" id="CHEBI:15378"/>
        <dbReference type="ChEBI" id="CHEBI:58405"/>
        <dbReference type="ChEBI" id="CHEBI:60033"/>
        <dbReference type="ChEBI" id="CHEBI:78435"/>
        <dbReference type="EC" id="2.4.99.28"/>
    </reaction>
</comment>
<accession>A0A3T1CHE1</accession>
<protein>
    <submittedName>
        <fullName evidence="19">Penicillin-binding protein 1A</fullName>
    </submittedName>
</protein>
<keyword evidence="11" id="KW-0511">Multifunctional enzyme</keyword>
<dbReference type="FunFam" id="1.10.3810.10:FF:000001">
    <property type="entry name" value="Penicillin-binding protein 1A"/>
    <property type="match status" value="1"/>
</dbReference>
<feature type="domain" description="Penicillin-binding protein transpeptidase" evidence="17">
    <location>
        <begin position="363"/>
        <end position="588"/>
    </location>
</feature>
<keyword evidence="5" id="KW-0645">Protease</keyword>
<evidence type="ECO:0000256" key="8">
    <source>
        <dbReference type="ARBA" id="ARBA00022801"/>
    </source>
</evidence>
<comment type="similarity">
    <text evidence="2">In the C-terminal section; belongs to the transpeptidase family.</text>
</comment>
<evidence type="ECO:0000256" key="1">
    <source>
        <dbReference type="ARBA" id="ARBA00004752"/>
    </source>
</evidence>
<gene>
    <name evidence="19" type="ORF">EKJ_12490</name>
</gene>
<dbReference type="EMBL" id="AP019389">
    <property type="protein sequence ID" value="BBI20402.1"/>
    <property type="molecule type" value="Genomic_DNA"/>
</dbReference>
<keyword evidence="16" id="KW-1133">Transmembrane helix</keyword>
<evidence type="ECO:0000313" key="19">
    <source>
        <dbReference type="EMBL" id="BBI20402.1"/>
    </source>
</evidence>
<reference evidence="19 20" key="1">
    <citation type="submission" date="2019-01" db="EMBL/GenBank/DDBJ databases">
        <title>Complete genome sequence of Erythrobacter flavus KJ5.</title>
        <authorList>
            <person name="Kanesaki Y."/>
            <person name="Brotosudarmo T."/>
            <person name="Moriuchi R."/>
            <person name="Awai K."/>
        </authorList>
    </citation>
    <scope>NUCLEOTIDE SEQUENCE [LARGE SCALE GENOMIC DNA]</scope>
    <source>
        <strain evidence="19 20">KJ5</strain>
    </source>
</reference>
<dbReference type="InterPro" id="IPR036950">
    <property type="entry name" value="PBP_transglycosylase"/>
</dbReference>
<organism evidence="19 20">
    <name type="scientific">Qipengyuania flava</name>
    <dbReference type="NCBI Taxonomy" id="192812"/>
    <lineage>
        <taxon>Bacteria</taxon>
        <taxon>Pseudomonadati</taxon>
        <taxon>Pseudomonadota</taxon>
        <taxon>Alphaproteobacteria</taxon>
        <taxon>Sphingomonadales</taxon>
        <taxon>Erythrobacteraceae</taxon>
        <taxon>Qipengyuania</taxon>
    </lineage>
</organism>
<dbReference type="InterPro" id="IPR001460">
    <property type="entry name" value="PCN-bd_Tpept"/>
</dbReference>
<dbReference type="PANTHER" id="PTHR32282:SF33">
    <property type="entry name" value="PEPTIDOGLYCAN GLYCOSYLTRANSFERASE"/>
    <property type="match status" value="1"/>
</dbReference>
<dbReference type="GO" id="GO:0009002">
    <property type="term" value="F:serine-type D-Ala-D-Ala carboxypeptidase activity"/>
    <property type="evidence" value="ECO:0007669"/>
    <property type="project" value="UniProtKB-EC"/>
</dbReference>
<evidence type="ECO:0000256" key="9">
    <source>
        <dbReference type="ARBA" id="ARBA00022960"/>
    </source>
</evidence>
<dbReference type="SUPFAM" id="SSF53955">
    <property type="entry name" value="Lysozyme-like"/>
    <property type="match status" value="1"/>
</dbReference>
<dbReference type="GO" id="GO:0006508">
    <property type="term" value="P:proteolysis"/>
    <property type="evidence" value="ECO:0007669"/>
    <property type="project" value="UniProtKB-KW"/>
</dbReference>
<evidence type="ECO:0000313" key="20">
    <source>
        <dbReference type="Proteomes" id="UP000290057"/>
    </source>
</evidence>
<evidence type="ECO:0000256" key="7">
    <source>
        <dbReference type="ARBA" id="ARBA00022679"/>
    </source>
</evidence>